<protein>
    <submittedName>
        <fullName evidence="3">Lipase 3</fullName>
        <ecNumber evidence="3">3.1.1.3</ecNumber>
    </submittedName>
</protein>
<dbReference type="InterPro" id="IPR050266">
    <property type="entry name" value="AB_hydrolase_sf"/>
</dbReference>
<dbReference type="GO" id="GO:0046464">
    <property type="term" value="P:acylglycerol catabolic process"/>
    <property type="evidence" value="ECO:0007669"/>
    <property type="project" value="TreeGrafter"/>
</dbReference>
<dbReference type="PRINTS" id="PR00111">
    <property type="entry name" value="ABHYDROLASE"/>
</dbReference>
<comment type="caution">
    <text evidence="3">The sequence shown here is derived from an EMBL/GenBank/DDBJ whole genome shotgun (WGS) entry which is preliminary data.</text>
</comment>
<dbReference type="InterPro" id="IPR000073">
    <property type="entry name" value="AB_hydrolase_1"/>
</dbReference>
<keyword evidence="4" id="KW-1185">Reference proteome</keyword>
<dbReference type="InterPro" id="IPR029058">
    <property type="entry name" value="AB_hydrolase_fold"/>
</dbReference>
<dbReference type="Gene3D" id="3.40.50.1820">
    <property type="entry name" value="alpha/beta hydrolase"/>
    <property type="match status" value="1"/>
</dbReference>
<organism evidence="3 4">
    <name type="scientific">Marinobacter litoralis</name>
    <dbReference type="NCBI Taxonomy" id="187981"/>
    <lineage>
        <taxon>Bacteria</taxon>
        <taxon>Pseudomonadati</taxon>
        <taxon>Pseudomonadota</taxon>
        <taxon>Gammaproteobacteria</taxon>
        <taxon>Pseudomonadales</taxon>
        <taxon>Marinobacteraceae</taxon>
        <taxon>Marinobacter</taxon>
    </lineage>
</organism>
<dbReference type="SUPFAM" id="SSF53474">
    <property type="entry name" value="alpha/beta-Hydrolases"/>
    <property type="match status" value="1"/>
</dbReference>
<dbReference type="AlphaFoldDB" id="A0A3M2RI14"/>
<dbReference type="PANTHER" id="PTHR43798">
    <property type="entry name" value="MONOACYLGLYCEROL LIPASE"/>
    <property type="match status" value="1"/>
</dbReference>
<name>A0A3M2RI14_9GAMM</name>
<keyword evidence="1" id="KW-0732">Signal</keyword>
<dbReference type="GO" id="GO:0047372">
    <property type="term" value="F:monoacylglycerol lipase activity"/>
    <property type="evidence" value="ECO:0007669"/>
    <property type="project" value="TreeGrafter"/>
</dbReference>
<dbReference type="EC" id="3.1.1.3" evidence="3"/>
<feature type="signal peptide" evidence="1">
    <location>
        <begin position="1"/>
        <end position="21"/>
    </location>
</feature>
<dbReference type="PANTHER" id="PTHR43798:SF5">
    <property type="entry name" value="MONOACYLGLYCEROL LIPASE ABHD6"/>
    <property type="match status" value="1"/>
</dbReference>
<feature type="domain" description="AB hydrolase-1" evidence="2">
    <location>
        <begin position="66"/>
        <end position="178"/>
    </location>
</feature>
<dbReference type="EMBL" id="QMDL01000002">
    <property type="protein sequence ID" value="RMJ04575.1"/>
    <property type="molecule type" value="Genomic_DNA"/>
</dbReference>
<reference evidence="3 4" key="1">
    <citation type="submission" date="2018-08" db="EMBL/GenBank/DDBJ databases">
        <title>Whole Genome Sequence of the Moderate Halophilic Marine Bacterium Marinobacter litoralis Sw-45.</title>
        <authorList>
            <person name="Musa H."/>
        </authorList>
    </citation>
    <scope>NUCLEOTIDE SEQUENCE [LARGE SCALE GENOMIC DNA]</scope>
    <source>
        <strain evidence="3 4">Sw-45</strain>
    </source>
</reference>
<feature type="chain" id="PRO_5018157045" evidence="1">
    <location>
        <begin position="22"/>
        <end position="315"/>
    </location>
</feature>
<dbReference type="GO" id="GO:0016020">
    <property type="term" value="C:membrane"/>
    <property type="evidence" value="ECO:0007669"/>
    <property type="project" value="TreeGrafter"/>
</dbReference>
<dbReference type="RefSeq" id="WP_114334636.1">
    <property type="nucleotide sequence ID" value="NZ_QMDL01000002.1"/>
</dbReference>
<sequence length="315" mass="35009">MLKSSPLTLVLLLTSVLLTSACSRHSIYETAIDWERSGAGLEASTINVGELDIAYLHNRETNNGDTVVLVHGFAANKDNWTRMAGELTDEFNVYAIDLPGHGDSSKPMDLGYRLEQQVSHLARIIKALNIETMHMMGNSMGGAITALYAATYPEQIKTAVLFNPAGILEYPSELTDLVLEGENPLIPSKPGDFKRLVDFAMEEKPFIPWPILGVMEEKAIANQAINEVIFADIRDAGLNTDFRDTIKLTQDPVLIVWGKKDRILDYRNGEFFKQAIPGSQLILLDDIGHAPMIETPEESAQLFLEFSKPYRSQID</sequence>
<dbReference type="Proteomes" id="UP000265903">
    <property type="component" value="Unassembled WGS sequence"/>
</dbReference>
<evidence type="ECO:0000313" key="4">
    <source>
        <dbReference type="Proteomes" id="UP000265903"/>
    </source>
</evidence>
<evidence type="ECO:0000313" key="3">
    <source>
        <dbReference type="EMBL" id="RMJ04575.1"/>
    </source>
</evidence>
<evidence type="ECO:0000259" key="2">
    <source>
        <dbReference type="Pfam" id="PF00561"/>
    </source>
</evidence>
<dbReference type="Pfam" id="PF00561">
    <property type="entry name" value="Abhydrolase_1"/>
    <property type="match status" value="1"/>
</dbReference>
<keyword evidence="3" id="KW-0378">Hydrolase</keyword>
<dbReference type="GO" id="GO:0004806">
    <property type="term" value="F:triacylglycerol lipase activity"/>
    <property type="evidence" value="ECO:0007669"/>
    <property type="project" value="UniProtKB-EC"/>
</dbReference>
<dbReference type="OrthoDB" id="9780765at2"/>
<gene>
    <name evidence="3" type="primary">lip3</name>
    <name evidence="3" type="ORF">DOQ08_01898</name>
</gene>
<evidence type="ECO:0000256" key="1">
    <source>
        <dbReference type="SAM" id="SignalP"/>
    </source>
</evidence>
<dbReference type="PROSITE" id="PS51257">
    <property type="entry name" value="PROKAR_LIPOPROTEIN"/>
    <property type="match status" value="1"/>
</dbReference>
<accession>A0A3M2RI14</accession>
<proteinExistence type="predicted"/>